<evidence type="ECO:0000256" key="5">
    <source>
        <dbReference type="ARBA" id="ARBA00022801"/>
    </source>
</evidence>
<feature type="domain" description="Helicase ATP-binding" evidence="12">
    <location>
        <begin position="34"/>
        <end position="204"/>
    </location>
</feature>
<evidence type="ECO:0000259" key="12">
    <source>
        <dbReference type="PROSITE" id="PS51192"/>
    </source>
</evidence>
<dbReference type="VEuPathDB" id="MicrosporidiaDB:ECU10_0690"/>
<dbReference type="GO" id="GO:0003723">
    <property type="term" value="F:RNA binding"/>
    <property type="evidence" value="ECO:0007669"/>
    <property type="project" value="UniProtKB-UniRule"/>
</dbReference>
<dbReference type="SUPFAM" id="SSF52540">
    <property type="entry name" value="P-loop containing nucleoside triphosphate hydrolases"/>
    <property type="match status" value="1"/>
</dbReference>
<dbReference type="VEuPathDB" id="MicrosporidiaDB:AEWR_100600"/>
<keyword evidence="3" id="KW-0698">rRNA processing</keyword>
<dbReference type="Pfam" id="PF00271">
    <property type="entry name" value="Helicase_C"/>
    <property type="match status" value="1"/>
</dbReference>
<dbReference type="InterPro" id="IPR014001">
    <property type="entry name" value="Helicase_ATP-bd"/>
</dbReference>
<evidence type="ECO:0000256" key="1">
    <source>
        <dbReference type="ARBA" id="ARBA00004604"/>
    </source>
</evidence>
<evidence type="ECO:0000256" key="11">
    <source>
        <dbReference type="SAM" id="MobiDB-lite"/>
    </source>
</evidence>
<dbReference type="Gene3D" id="3.40.50.300">
    <property type="entry name" value="P-loop containing nucleotide triphosphate hydrolases"/>
    <property type="match status" value="2"/>
</dbReference>
<dbReference type="GO" id="GO:0005524">
    <property type="term" value="F:ATP binding"/>
    <property type="evidence" value="ECO:0007669"/>
    <property type="project" value="UniProtKB-UniRule"/>
</dbReference>
<accession>M1KAM7</accession>
<keyword evidence="2" id="KW-0690">Ribosome biogenesis</keyword>
<dbReference type="GO" id="GO:0016887">
    <property type="term" value="F:ATP hydrolysis activity"/>
    <property type="evidence" value="ECO:0007669"/>
    <property type="project" value="RHEA"/>
</dbReference>
<feature type="region of interest" description="Disordered" evidence="11">
    <location>
        <begin position="443"/>
        <end position="462"/>
    </location>
</feature>
<evidence type="ECO:0000313" key="14">
    <source>
        <dbReference type="EMBL" id="AGE96270.1"/>
    </source>
</evidence>
<dbReference type="SMART" id="SM00487">
    <property type="entry name" value="DEXDc"/>
    <property type="match status" value="1"/>
</dbReference>
<dbReference type="AlphaFoldDB" id="M1KAM7"/>
<feature type="domain" description="Helicase C-terminal" evidence="13">
    <location>
        <begin position="225"/>
        <end position="381"/>
    </location>
</feature>
<dbReference type="CDD" id="cd17960">
    <property type="entry name" value="DEADc_DDX55"/>
    <property type="match status" value="1"/>
</dbReference>
<evidence type="ECO:0000259" key="13">
    <source>
        <dbReference type="PROSITE" id="PS51194"/>
    </source>
</evidence>
<evidence type="ECO:0000256" key="8">
    <source>
        <dbReference type="ARBA" id="ARBA00022884"/>
    </source>
</evidence>
<comment type="function">
    <text evidence="10">RNA helicase.</text>
</comment>
<dbReference type="InterPro" id="IPR027417">
    <property type="entry name" value="P-loop_NTPase"/>
</dbReference>
<dbReference type="EC" id="3.6.4.13" evidence="10"/>
<dbReference type="Pfam" id="PF00270">
    <property type="entry name" value="DEAD"/>
    <property type="match status" value="1"/>
</dbReference>
<name>M1KAM7_ENCCN</name>
<dbReference type="VEuPathDB" id="MicrosporidiaDB:AEWQ_100600"/>
<dbReference type="CDD" id="cd18787">
    <property type="entry name" value="SF2_C_DEAD"/>
    <property type="match status" value="1"/>
</dbReference>
<evidence type="ECO:0000256" key="7">
    <source>
        <dbReference type="ARBA" id="ARBA00022840"/>
    </source>
</evidence>
<dbReference type="PROSITE" id="PS00039">
    <property type="entry name" value="DEAD_ATP_HELICASE"/>
    <property type="match status" value="1"/>
</dbReference>
<evidence type="ECO:0000256" key="4">
    <source>
        <dbReference type="ARBA" id="ARBA00022741"/>
    </source>
</evidence>
<evidence type="ECO:0000256" key="6">
    <source>
        <dbReference type="ARBA" id="ARBA00022806"/>
    </source>
</evidence>
<dbReference type="SMART" id="SM00490">
    <property type="entry name" value="HELICc"/>
    <property type="match status" value="1"/>
</dbReference>
<dbReference type="InterPro" id="IPR025313">
    <property type="entry name" value="SPB4-like_CTE"/>
</dbReference>
<dbReference type="PROSITE" id="PS51194">
    <property type="entry name" value="HELICASE_CTER"/>
    <property type="match status" value="1"/>
</dbReference>
<keyword evidence="6 9" id="KW-0347">Helicase</keyword>
<keyword evidence="5 9" id="KW-0378">Hydrolase</keyword>
<comment type="domain">
    <text evidence="10">The Q motif is unique to and characteristic of the DEAD box family of RNA helicases and controls ATP binding and hydrolysis.</text>
</comment>
<keyword evidence="4 9" id="KW-0547">Nucleotide-binding</keyword>
<reference evidence="14" key="1">
    <citation type="journal article" date="2013" name="Eukaryot. Cell">
        <title>Extremely Reduced Levels of Heterozygosity in the Vertebrate Pathogen Encephalitozoon cuniculi.</title>
        <authorList>
            <person name="Selman M."/>
            <person name="Sak B."/>
            <person name="Kvac M."/>
            <person name="Farinelli L."/>
            <person name="Weiss L.M."/>
            <person name="Corradi N."/>
        </authorList>
    </citation>
    <scope>NUCLEOTIDE SEQUENCE</scope>
</reference>
<evidence type="ECO:0000256" key="3">
    <source>
        <dbReference type="ARBA" id="ARBA00022552"/>
    </source>
</evidence>
<evidence type="ECO:0000256" key="2">
    <source>
        <dbReference type="ARBA" id="ARBA00022517"/>
    </source>
</evidence>
<keyword evidence="8 10" id="KW-0694">RNA-binding</keyword>
<dbReference type="InterPro" id="IPR011545">
    <property type="entry name" value="DEAD/DEAH_box_helicase_dom"/>
</dbReference>
<organism evidence="14">
    <name type="scientific">Encephalitozoon cuniculi</name>
    <name type="common">Microsporidian parasite</name>
    <dbReference type="NCBI Taxonomy" id="6035"/>
    <lineage>
        <taxon>Eukaryota</taxon>
        <taxon>Fungi</taxon>
        <taxon>Fungi incertae sedis</taxon>
        <taxon>Microsporidia</taxon>
        <taxon>Unikaryonidae</taxon>
        <taxon>Encephalitozoon</taxon>
    </lineage>
</organism>
<dbReference type="VEuPathDB" id="MicrosporidiaDB:AEWD_100600"/>
<dbReference type="PROSITE" id="PS51192">
    <property type="entry name" value="HELICASE_ATP_BIND_1"/>
    <property type="match status" value="1"/>
</dbReference>
<dbReference type="EMBL" id="KC513615">
    <property type="protein sequence ID" value="AGE96270.1"/>
    <property type="molecule type" value="Genomic_DNA"/>
</dbReference>
<dbReference type="GO" id="GO:0005730">
    <property type="term" value="C:nucleolus"/>
    <property type="evidence" value="ECO:0007669"/>
    <property type="project" value="UniProtKB-SubCell"/>
</dbReference>
<comment type="similarity">
    <text evidence="9">Belongs to the DEAD box helicase family.</text>
</comment>
<dbReference type="Pfam" id="PF13959">
    <property type="entry name" value="CTE_SPB4"/>
    <property type="match status" value="1"/>
</dbReference>
<sequence length="462" mass="51939">MQKGIEDVAMNGRLKKEIEENGFGKMTEVQLKCIPEVLKGKDVVVQSPTGTGKTMAFLAPILSCIYDGKGRGRPGVTAVVITPTRELALQIREVAGLFDVKCECFIGGMSIEEDYKRMKEEFSIAVGTPGRLLEIVGKETKKFSSLSHLVLDEADKLLGFGFEEKLMQLLAKLPRNRVTGLFSATINDSVDKLSRVFLRNPVSINVGNNEMPVALEYIVVSPMEKLLVLMDIVTGRRCIVFFATCSEVDFFSGLVSRAGFGNICKIHGKISQDERNRVYEEFFQRDGLLFCTDVAARGIDFRGVDLVVHFDVPKEYSSIVHRSGRTARNGSKGESVLFVMPNERAYVEFLKLKGIPAVESSYRMKSSLSYQDIKSMISPELLGLSVKAFVSYIRSYKEHFVSYILDYKGLDFDSLAELFFLERIPGMAELRNVKFEKFTKPARDGKKRALPKKKYRKKRAIK</sequence>
<feature type="compositionally biased region" description="Basic residues" evidence="11">
    <location>
        <begin position="445"/>
        <end position="462"/>
    </location>
</feature>
<dbReference type="GO" id="GO:0003724">
    <property type="term" value="F:RNA helicase activity"/>
    <property type="evidence" value="ECO:0007669"/>
    <property type="project" value="UniProtKB-EC"/>
</dbReference>
<dbReference type="GO" id="GO:0006364">
    <property type="term" value="P:rRNA processing"/>
    <property type="evidence" value="ECO:0007669"/>
    <property type="project" value="UniProtKB-KW"/>
</dbReference>
<dbReference type="SMART" id="SM01178">
    <property type="entry name" value="DUF4217"/>
    <property type="match status" value="1"/>
</dbReference>
<dbReference type="PANTHER" id="PTHR24031">
    <property type="entry name" value="RNA HELICASE"/>
    <property type="match status" value="1"/>
</dbReference>
<keyword evidence="7 9" id="KW-0067">ATP-binding</keyword>
<evidence type="ECO:0000256" key="10">
    <source>
        <dbReference type="RuleBase" id="RU365068"/>
    </source>
</evidence>
<evidence type="ECO:0000256" key="9">
    <source>
        <dbReference type="RuleBase" id="RU000492"/>
    </source>
</evidence>
<dbReference type="VEuPathDB" id="MicrosporidiaDB:M970_100600"/>
<protein>
    <recommendedName>
        <fullName evidence="10">ATP-dependent RNA helicase</fullName>
        <ecNumber evidence="10">3.6.4.13</ecNumber>
    </recommendedName>
</protein>
<dbReference type="InterPro" id="IPR000629">
    <property type="entry name" value="RNA-helicase_DEAD-box_CS"/>
</dbReference>
<comment type="subcellular location">
    <subcellularLocation>
        <location evidence="1">Nucleus</location>
        <location evidence="1">Nucleolus</location>
    </subcellularLocation>
</comment>
<gene>
    <name evidence="14" type="ORF">ECU10_0690</name>
</gene>
<dbReference type="InterPro" id="IPR001650">
    <property type="entry name" value="Helicase_C-like"/>
</dbReference>
<proteinExistence type="inferred from homology"/>
<comment type="catalytic activity">
    <reaction evidence="10">
        <text>ATP + H2O = ADP + phosphate + H(+)</text>
        <dbReference type="Rhea" id="RHEA:13065"/>
        <dbReference type="ChEBI" id="CHEBI:15377"/>
        <dbReference type="ChEBI" id="CHEBI:15378"/>
        <dbReference type="ChEBI" id="CHEBI:30616"/>
        <dbReference type="ChEBI" id="CHEBI:43474"/>
        <dbReference type="ChEBI" id="CHEBI:456216"/>
        <dbReference type="EC" id="3.6.4.13"/>
    </reaction>
</comment>